<dbReference type="GO" id="GO:0006508">
    <property type="term" value="P:proteolysis"/>
    <property type="evidence" value="ECO:0007669"/>
    <property type="project" value="UniProtKB-KW"/>
</dbReference>
<dbReference type="InterPro" id="IPR003675">
    <property type="entry name" value="Rce1/LyrA-like_dom"/>
</dbReference>
<feature type="transmembrane region" description="Helical" evidence="1">
    <location>
        <begin position="115"/>
        <end position="133"/>
    </location>
</feature>
<dbReference type="GO" id="GO:0004175">
    <property type="term" value="F:endopeptidase activity"/>
    <property type="evidence" value="ECO:0007669"/>
    <property type="project" value="UniProtKB-ARBA"/>
</dbReference>
<keyword evidence="1" id="KW-0812">Transmembrane</keyword>
<feature type="transmembrane region" description="Helical" evidence="1">
    <location>
        <begin position="219"/>
        <end position="240"/>
    </location>
</feature>
<keyword evidence="3" id="KW-0378">Hydrolase</keyword>
<feature type="domain" description="CAAX prenyl protease 2/Lysostaphin resistance protein A-like" evidence="2">
    <location>
        <begin position="120"/>
        <end position="220"/>
    </location>
</feature>
<proteinExistence type="predicted"/>
<protein>
    <submittedName>
        <fullName evidence="3">CPBP family intramembrane metalloprotease</fullName>
    </submittedName>
</protein>
<feature type="transmembrane region" description="Helical" evidence="1">
    <location>
        <begin position="154"/>
        <end position="178"/>
    </location>
</feature>
<keyword evidence="3" id="KW-0645">Protease</keyword>
<gene>
    <name evidence="3" type="ORF">GI584_06395</name>
</gene>
<accession>A0A5Q2TI87</accession>
<keyword evidence="1" id="KW-0472">Membrane</keyword>
<evidence type="ECO:0000256" key="1">
    <source>
        <dbReference type="SAM" id="Phobius"/>
    </source>
</evidence>
<organism evidence="3 4">
    <name type="scientific">Gracilibacillus salitolerans</name>
    <dbReference type="NCBI Taxonomy" id="2663022"/>
    <lineage>
        <taxon>Bacteria</taxon>
        <taxon>Bacillati</taxon>
        <taxon>Bacillota</taxon>
        <taxon>Bacilli</taxon>
        <taxon>Bacillales</taxon>
        <taxon>Bacillaceae</taxon>
        <taxon>Gracilibacillus</taxon>
    </lineage>
</organism>
<dbReference type="Pfam" id="PF02517">
    <property type="entry name" value="Rce1-like"/>
    <property type="match status" value="1"/>
</dbReference>
<dbReference type="GO" id="GO:0080120">
    <property type="term" value="P:CAAX-box protein maturation"/>
    <property type="evidence" value="ECO:0007669"/>
    <property type="project" value="UniProtKB-ARBA"/>
</dbReference>
<feature type="transmembrane region" description="Helical" evidence="1">
    <location>
        <begin position="190"/>
        <end position="207"/>
    </location>
</feature>
<dbReference type="PANTHER" id="PTHR39430">
    <property type="entry name" value="MEMBRANE-ASSOCIATED PROTEASE-RELATED"/>
    <property type="match status" value="1"/>
</dbReference>
<keyword evidence="4" id="KW-1185">Reference proteome</keyword>
<dbReference type="RefSeq" id="WP_153790679.1">
    <property type="nucleotide sequence ID" value="NZ_CP045915.1"/>
</dbReference>
<dbReference type="GO" id="GO:0008237">
    <property type="term" value="F:metallopeptidase activity"/>
    <property type="evidence" value="ECO:0007669"/>
    <property type="project" value="UniProtKB-KW"/>
</dbReference>
<feature type="transmembrane region" description="Helical" evidence="1">
    <location>
        <begin position="40"/>
        <end position="58"/>
    </location>
</feature>
<dbReference type="AlphaFoldDB" id="A0A5Q2TI87"/>
<reference evidence="3 4" key="1">
    <citation type="submission" date="2019-11" db="EMBL/GenBank/DDBJ databases">
        <title>Gracilibacillus salitolerans sp. nov., a moderate halophile isolated from a saline soil in northwest China.</title>
        <authorList>
            <person name="Gan L."/>
        </authorList>
    </citation>
    <scope>NUCLEOTIDE SEQUENCE [LARGE SCALE GENOMIC DNA]</scope>
    <source>
        <strain evidence="3 4">SCU50</strain>
    </source>
</reference>
<sequence>MKWILLLIAGWITITGGLFLGALSGNIAEQFGLARNYQLLIQGLVMSGIVVPIILYLYRYVYRLTGEPNRPVYSWKSAYHFFTGALLAIGLATFGFIIATSLGWITIEQWHTPDYWFAALLINMVIAFLYEALPEELALRGMVYDVLRYRFAAWLAVLLQTILFLLVPLATVQLQVFFGLSPGNTINAEYIVLISCFGICLQLLRLWTQSLWTSIGFHLAYLEITRVVVMPSSDASILSYNEVESGLGTVFIALGMIIIGGIIFSLFILGAKRFFGKGYKFNKH</sequence>
<keyword evidence="3" id="KW-0482">Metalloprotease</keyword>
<feature type="transmembrane region" description="Helical" evidence="1">
    <location>
        <begin position="246"/>
        <end position="271"/>
    </location>
</feature>
<name>A0A5Q2TI87_9BACI</name>
<dbReference type="PANTHER" id="PTHR39430:SF1">
    <property type="entry name" value="PROTEASE"/>
    <property type="match status" value="1"/>
</dbReference>
<feature type="transmembrane region" description="Helical" evidence="1">
    <location>
        <begin position="79"/>
        <end position="103"/>
    </location>
</feature>
<dbReference type="KEGG" id="grc:GI584_06395"/>
<evidence type="ECO:0000313" key="3">
    <source>
        <dbReference type="EMBL" id="QGH33670.1"/>
    </source>
</evidence>
<dbReference type="Proteomes" id="UP000339690">
    <property type="component" value="Chromosome"/>
</dbReference>
<keyword evidence="1" id="KW-1133">Transmembrane helix</keyword>
<dbReference type="EMBL" id="CP045915">
    <property type="protein sequence ID" value="QGH33670.1"/>
    <property type="molecule type" value="Genomic_DNA"/>
</dbReference>
<evidence type="ECO:0000313" key="4">
    <source>
        <dbReference type="Proteomes" id="UP000339690"/>
    </source>
</evidence>
<evidence type="ECO:0000259" key="2">
    <source>
        <dbReference type="Pfam" id="PF02517"/>
    </source>
</evidence>